<dbReference type="NCBIfam" id="TIGR02937">
    <property type="entry name" value="sigma70-ECF"/>
    <property type="match status" value="1"/>
</dbReference>
<dbReference type="KEGG" id="pns:A9D12_01440"/>
<dbReference type="PANTHER" id="PTHR43133:SF62">
    <property type="entry name" value="RNA POLYMERASE SIGMA FACTOR SIGZ"/>
    <property type="match status" value="1"/>
</dbReference>
<dbReference type="InterPro" id="IPR013249">
    <property type="entry name" value="RNA_pol_sigma70_r4_t2"/>
</dbReference>
<dbReference type="InterPro" id="IPR013325">
    <property type="entry name" value="RNA_pol_sigma_r2"/>
</dbReference>
<keyword evidence="2 6" id="KW-0805">Transcription regulation</keyword>
<dbReference type="GO" id="GO:0006352">
    <property type="term" value="P:DNA-templated transcription initiation"/>
    <property type="evidence" value="ECO:0007669"/>
    <property type="project" value="InterPro"/>
</dbReference>
<keyword evidence="10" id="KW-1185">Reference proteome</keyword>
<evidence type="ECO:0000256" key="4">
    <source>
        <dbReference type="ARBA" id="ARBA00023125"/>
    </source>
</evidence>
<evidence type="ECO:0000313" key="9">
    <source>
        <dbReference type="EMBL" id="ANK11827.1"/>
    </source>
</evidence>
<reference evidence="9 10" key="1">
    <citation type="submission" date="2016-05" db="EMBL/GenBank/DDBJ databases">
        <title>Compelete Genome Sequence of Bacteriochlorophyll-Synthesizing Bacterium Porphyrobacter neustonensis DSM 9434.</title>
        <authorList>
            <person name="Shi X.-L."/>
            <person name="Wu Y.-H."/>
            <person name="Cheng H."/>
            <person name="Xu L."/>
            <person name="Zhang X.-Q."/>
            <person name="Wang C.-S."/>
            <person name="Xu X.-W."/>
        </authorList>
    </citation>
    <scope>NUCLEOTIDE SEQUENCE [LARGE SCALE GENOMIC DNA]</scope>
    <source>
        <strain evidence="9 10">DSM 9434</strain>
    </source>
</reference>
<gene>
    <name evidence="9" type="ORF">A9D12_01440</name>
</gene>
<name>A0A192D1K2_9SPHN</name>
<feature type="domain" description="RNA polymerase sigma-70 region 2" evidence="7">
    <location>
        <begin position="34"/>
        <end position="101"/>
    </location>
</feature>
<dbReference type="CDD" id="cd06171">
    <property type="entry name" value="Sigma70_r4"/>
    <property type="match status" value="1"/>
</dbReference>
<dbReference type="OrthoDB" id="9784272at2"/>
<evidence type="ECO:0000259" key="7">
    <source>
        <dbReference type="Pfam" id="PF04542"/>
    </source>
</evidence>
<proteinExistence type="inferred from homology"/>
<dbReference type="Proteomes" id="UP000078263">
    <property type="component" value="Chromosome"/>
</dbReference>
<dbReference type="SUPFAM" id="SSF88946">
    <property type="entry name" value="Sigma2 domain of RNA polymerase sigma factors"/>
    <property type="match status" value="1"/>
</dbReference>
<evidence type="ECO:0000256" key="6">
    <source>
        <dbReference type="RuleBase" id="RU000716"/>
    </source>
</evidence>
<evidence type="ECO:0000256" key="1">
    <source>
        <dbReference type="ARBA" id="ARBA00010641"/>
    </source>
</evidence>
<dbReference type="InterPro" id="IPR039425">
    <property type="entry name" value="RNA_pol_sigma-70-like"/>
</dbReference>
<dbReference type="Pfam" id="PF08281">
    <property type="entry name" value="Sigma70_r4_2"/>
    <property type="match status" value="1"/>
</dbReference>
<comment type="similarity">
    <text evidence="1 6">Belongs to the sigma-70 factor family. ECF subfamily.</text>
</comment>
<evidence type="ECO:0000256" key="3">
    <source>
        <dbReference type="ARBA" id="ARBA00023082"/>
    </source>
</evidence>
<dbReference type="SUPFAM" id="SSF88659">
    <property type="entry name" value="Sigma3 and sigma4 domains of RNA polymerase sigma factors"/>
    <property type="match status" value="1"/>
</dbReference>
<evidence type="ECO:0000259" key="8">
    <source>
        <dbReference type="Pfam" id="PF08281"/>
    </source>
</evidence>
<dbReference type="PROSITE" id="PS01063">
    <property type="entry name" value="SIGMA70_ECF"/>
    <property type="match status" value="1"/>
</dbReference>
<dbReference type="InterPro" id="IPR014284">
    <property type="entry name" value="RNA_pol_sigma-70_dom"/>
</dbReference>
<sequence>MMPTSRNADARRAELSGLIQRVARSDRKALNAVYDRTSAKLYGVCLRIAGDRDAADDVLQEVYLKVWNRAGRFDPEFGSPITWLCAIARNAAIDWVRKHGRSINNVADHVDTGDAEFGEALELMAEDAERAQIFDCLGALPSNHQRAIRLAFFDGLSHSELASAMHTPLGTTKSWIRRGLVQLRGCLESD</sequence>
<dbReference type="Gene3D" id="1.10.10.10">
    <property type="entry name" value="Winged helix-like DNA-binding domain superfamily/Winged helix DNA-binding domain"/>
    <property type="match status" value="1"/>
</dbReference>
<evidence type="ECO:0000256" key="5">
    <source>
        <dbReference type="ARBA" id="ARBA00023163"/>
    </source>
</evidence>
<dbReference type="GO" id="GO:0016987">
    <property type="term" value="F:sigma factor activity"/>
    <property type="evidence" value="ECO:0007669"/>
    <property type="project" value="UniProtKB-KW"/>
</dbReference>
<dbReference type="AlphaFoldDB" id="A0A192D1K2"/>
<dbReference type="STRING" id="1112.A9D12_01440"/>
<dbReference type="InterPro" id="IPR000838">
    <property type="entry name" value="RNA_pol_sigma70_ECF_CS"/>
</dbReference>
<evidence type="ECO:0000256" key="2">
    <source>
        <dbReference type="ARBA" id="ARBA00023015"/>
    </source>
</evidence>
<feature type="domain" description="RNA polymerase sigma factor 70 region 4 type 2" evidence="8">
    <location>
        <begin position="132"/>
        <end position="183"/>
    </location>
</feature>
<keyword evidence="3 6" id="KW-0731">Sigma factor</keyword>
<dbReference type="InterPro" id="IPR036388">
    <property type="entry name" value="WH-like_DNA-bd_sf"/>
</dbReference>
<protein>
    <recommendedName>
        <fullName evidence="6">RNA polymerase sigma factor</fullName>
    </recommendedName>
</protein>
<accession>A0A192D1K2</accession>
<dbReference type="InterPro" id="IPR013324">
    <property type="entry name" value="RNA_pol_sigma_r3/r4-like"/>
</dbReference>
<dbReference type="InterPro" id="IPR007627">
    <property type="entry name" value="RNA_pol_sigma70_r2"/>
</dbReference>
<keyword evidence="5 6" id="KW-0804">Transcription</keyword>
<dbReference type="Gene3D" id="1.10.1740.10">
    <property type="match status" value="1"/>
</dbReference>
<keyword evidence="4 6" id="KW-0238">DNA-binding</keyword>
<dbReference type="GO" id="GO:0003677">
    <property type="term" value="F:DNA binding"/>
    <property type="evidence" value="ECO:0007669"/>
    <property type="project" value="UniProtKB-KW"/>
</dbReference>
<organism evidence="9 10">
    <name type="scientific">Erythrobacter neustonensis</name>
    <dbReference type="NCBI Taxonomy" id="1112"/>
    <lineage>
        <taxon>Bacteria</taxon>
        <taxon>Pseudomonadati</taxon>
        <taxon>Pseudomonadota</taxon>
        <taxon>Alphaproteobacteria</taxon>
        <taxon>Sphingomonadales</taxon>
        <taxon>Erythrobacteraceae</taxon>
        <taxon>Erythrobacter/Porphyrobacter group</taxon>
        <taxon>Erythrobacter</taxon>
    </lineage>
</organism>
<dbReference type="Pfam" id="PF04542">
    <property type="entry name" value="Sigma70_r2"/>
    <property type="match status" value="1"/>
</dbReference>
<evidence type="ECO:0000313" key="10">
    <source>
        <dbReference type="Proteomes" id="UP000078263"/>
    </source>
</evidence>
<dbReference type="PANTHER" id="PTHR43133">
    <property type="entry name" value="RNA POLYMERASE ECF-TYPE SIGMA FACTO"/>
    <property type="match status" value="1"/>
</dbReference>
<dbReference type="EMBL" id="CP016033">
    <property type="protein sequence ID" value="ANK11827.1"/>
    <property type="molecule type" value="Genomic_DNA"/>
</dbReference>